<keyword evidence="2" id="KW-0418">Kinase</keyword>
<protein>
    <submittedName>
        <fullName evidence="11">PAS domain S-box protein</fullName>
    </submittedName>
</protein>
<evidence type="ECO:0000259" key="10">
    <source>
        <dbReference type="PROSITE" id="PS50113"/>
    </source>
</evidence>
<dbReference type="Pfam" id="PF01590">
    <property type="entry name" value="GAF"/>
    <property type="match status" value="1"/>
</dbReference>
<dbReference type="SUPFAM" id="SSF55785">
    <property type="entry name" value="PYP-like sensor domain (PAS domain)"/>
    <property type="match status" value="2"/>
</dbReference>
<dbReference type="InterPro" id="IPR000700">
    <property type="entry name" value="PAS-assoc_C"/>
</dbReference>
<dbReference type="CDD" id="cd00130">
    <property type="entry name" value="PAS"/>
    <property type="match status" value="1"/>
</dbReference>
<sequence length="658" mass="73108">MKAMQFLTGGGTMGARIQAWDWSASPLGSPERWPQDLRTVLRTVLHSKFPTFLVWGPELITFYNDAALLLRGARPEALGRPLPHTWGEVWDIVGPVLEQAFRGEATYLQDGPVDIVQRKSYPERTWWTASFSPIPDEAGTVNGVLIILQETTERVLTEQRLRLLADLSTRLRSIPDARSVMATAAEMLGQHLRASRVGYAELSETGEAFTVERDWTEGSTPTFAGQHQVSAFGPLVESELKAGRTVRIDDVARDPLTREPSIVAEFIDAGNRAIIIAPLIREGRLVASLYVHQVESRHWRDDEVVLVQEVAERTWTSVLRARAETALRDSEERFRQFAKHSSTVLWILNLETRRLEYLSPAYETIWGEPVEIALSDLDHWIGTLHPEDRERAGTAIERASRGEEDTHEYHITRPDGGVRWIRDTFFPIRDEQGRVRWAGGIAQDLTQHDGSKVYVVDSNEASRRELCLLLQRSGYEVTTFGSAKSFLEVAPVLVPGCVVLDIRGHAAGELTIPKELKARRSGLPVIVIGEARGNVAVGVQAMKAGAADFLDVPYQSEQLLDALASAQAMIREKAERDQASERVKALLAAMPPRERNVLDGLLAGGTNKTIARDLEISPRTVEAYRARIMERLGAQSLPELVQIAVAAGLQAKASDRNG</sequence>
<feature type="domain" description="PAC" evidence="10">
    <location>
        <begin position="405"/>
        <end position="457"/>
    </location>
</feature>
<dbReference type="InterPro" id="IPR001610">
    <property type="entry name" value="PAC"/>
</dbReference>
<dbReference type="InterPro" id="IPR036388">
    <property type="entry name" value="WH-like_DNA-bd_sf"/>
</dbReference>
<dbReference type="InterPro" id="IPR001789">
    <property type="entry name" value="Sig_transdc_resp-reg_receiver"/>
</dbReference>
<dbReference type="InterPro" id="IPR013656">
    <property type="entry name" value="PAS_4"/>
</dbReference>
<dbReference type="GO" id="GO:0000160">
    <property type="term" value="P:phosphorelay signal transduction system"/>
    <property type="evidence" value="ECO:0007669"/>
    <property type="project" value="InterPro"/>
</dbReference>
<feature type="domain" description="Response regulatory" evidence="8">
    <location>
        <begin position="452"/>
        <end position="567"/>
    </location>
</feature>
<dbReference type="AlphaFoldDB" id="A0A5N7MQD8"/>
<dbReference type="SUPFAM" id="SSF55781">
    <property type="entry name" value="GAF domain-like"/>
    <property type="match status" value="1"/>
</dbReference>
<dbReference type="GO" id="GO:0003677">
    <property type="term" value="F:DNA binding"/>
    <property type="evidence" value="ECO:0007669"/>
    <property type="project" value="UniProtKB-KW"/>
</dbReference>
<keyword evidence="1" id="KW-0808">Transferase</keyword>
<name>A0A5N7MQD8_9HYPH</name>
<dbReference type="InterPro" id="IPR013655">
    <property type="entry name" value="PAS_fold_3"/>
</dbReference>
<evidence type="ECO:0000313" key="12">
    <source>
        <dbReference type="Proteomes" id="UP000403266"/>
    </source>
</evidence>
<dbReference type="Pfam" id="PF08448">
    <property type="entry name" value="PAS_4"/>
    <property type="match status" value="1"/>
</dbReference>
<keyword evidence="6" id="KW-0597">Phosphoprotein</keyword>
<comment type="caution">
    <text evidence="11">The sequence shown here is derived from an EMBL/GenBank/DDBJ whole genome shotgun (WGS) entry which is preliminary data.</text>
</comment>
<dbReference type="PROSITE" id="PS50112">
    <property type="entry name" value="PAS"/>
    <property type="match status" value="1"/>
</dbReference>
<dbReference type="SMART" id="SM00448">
    <property type="entry name" value="REC"/>
    <property type="match status" value="1"/>
</dbReference>
<keyword evidence="4" id="KW-0238">DNA-binding</keyword>
<accession>A0A5N7MQD8</accession>
<feature type="domain" description="PAC" evidence="10">
    <location>
        <begin position="109"/>
        <end position="163"/>
    </location>
</feature>
<dbReference type="InterPro" id="IPR000792">
    <property type="entry name" value="Tscrpt_reg_LuxR_C"/>
</dbReference>
<dbReference type="Proteomes" id="UP000403266">
    <property type="component" value="Unassembled WGS sequence"/>
</dbReference>
<dbReference type="InterPro" id="IPR000014">
    <property type="entry name" value="PAS"/>
</dbReference>
<dbReference type="PROSITE" id="PS50113">
    <property type="entry name" value="PAC"/>
    <property type="match status" value="2"/>
</dbReference>
<evidence type="ECO:0000256" key="4">
    <source>
        <dbReference type="ARBA" id="ARBA00023125"/>
    </source>
</evidence>
<keyword evidence="3" id="KW-0805">Transcription regulation</keyword>
<evidence type="ECO:0000259" key="7">
    <source>
        <dbReference type="PROSITE" id="PS50043"/>
    </source>
</evidence>
<dbReference type="EMBL" id="VOSK01000210">
    <property type="protein sequence ID" value="MPR29231.1"/>
    <property type="molecule type" value="Genomic_DNA"/>
</dbReference>
<evidence type="ECO:0000256" key="1">
    <source>
        <dbReference type="ARBA" id="ARBA00022679"/>
    </source>
</evidence>
<dbReference type="InterPro" id="IPR035965">
    <property type="entry name" value="PAS-like_dom_sf"/>
</dbReference>
<reference evidence="11 12" key="1">
    <citation type="journal article" date="2019" name="Syst. Appl. Microbiol.">
        <title>Microvirga tunisiensis sp. nov., a root nodule symbiotic bacterium isolated from Lupinus micranthus and L. luteus grown in Northern Tunisia.</title>
        <authorList>
            <person name="Msaddak A."/>
            <person name="Rejili M."/>
            <person name="Duran D."/>
            <person name="Mars M."/>
            <person name="Palacios J.M."/>
            <person name="Ruiz-Argueso T."/>
            <person name="Rey L."/>
            <person name="Imperial J."/>
        </authorList>
    </citation>
    <scope>NUCLEOTIDE SEQUENCE [LARGE SCALE GENOMIC DNA]</scope>
    <source>
        <strain evidence="11 12">Lmie10</strain>
    </source>
</reference>
<dbReference type="SUPFAM" id="SSF46894">
    <property type="entry name" value="C-terminal effector domain of the bipartite response regulators"/>
    <property type="match status" value="1"/>
</dbReference>
<evidence type="ECO:0000313" key="11">
    <source>
        <dbReference type="EMBL" id="MPR29231.1"/>
    </source>
</evidence>
<dbReference type="Pfam" id="PF00196">
    <property type="entry name" value="GerE"/>
    <property type="match status" value="1"/>
</dbReference>
<dbReference type="Gene3D" id="3.30.450.20">
    <property type="entry name" value="PAS domain"/>
    <property type="match status" value="2"/>
</dbReference>
<dbReference type="Pfam" id="PF00072">
    <property type="entry name" value="Response_reg"/>
    <property type="match status" value="1"/>
</dbReference>
<gene>
    <name evidence="11" type="ORF">FS320_30055</name>
</gene>
<evidence type="ECO:0000256" key="2">
    <source>
        <dbReference type="ARBA" id="ARBA00022777"/>
    </source>
</evidence>
<keyword evidence="5" id="KW-0804">Transcription</keyword>
<organism evidence="11 12">
    <name type="scientific">Microvirga tunisiensis</name>
    <dbReference type="NCBI Taxonomy" id="2108360"/>
    <lineage>
        <taxon>Bacteria</taxon>
        <taxon>Pseudomonadati</taxon>
        <taxon>Pseudomonadota</taxon>
        <taxon>Alphaproteobacteria</taxon>
        <taxon>Hyphomicrobiales</taxon>
        <taxon>Methylobacteriaceae</taxon>
        <taxon>Microvirga</taxon>
    </lineage>
</organism>
<evidence type="ECO:0000259" key="9">
    <source>
        <dbReference type="PROSITE" id="PS50112"/>
    </source>
</evidence>
<dbReference type="SUPFAM" id="SSF52172">
    <property type="entry name" value="CheY-like"/>
    <property type="match status" value="1"/>
</dbReference>
<evidence type="ECO:0000259" key="8">
    <source>
        <dbReference type="PROSITE" id="PS50110"/>
    </source>
</evidence>
<dbReference type="PANTHER" id="PTHR43214">
    <property type="entry name" value="TWO-COMPONENT RESPONSE REGULATOR"/>
    <property type="match status" value="1"/>
</dbReference>
<keyword evidence="12" id="KW-1185">Reference proteome</keyword>
<dbReference type="PRINTS" id="PR00038">
    <property type="entry name" value="HTHLUXR"/>
</dbReference>
<dbReference type="OrthoDB" id="9782655at2"/>
<dbReference type="Gene3D" id="1.10.10.10">
    <property type="entry name" value="Winged helix-like DNA-binding domain superfamily/Winged helix DNA-binding domain"/>
    <property type="match status" value="1"/>
</dbReference>
<dbReference type="InterPro" id="IPR029016">
    <property type="entry name" value="GAF-like_dom_sf"/>
</dbReference>
<dbReference type="InterPro" id="IPR011006">
    <property type="entry name" value="CheY-like_superfamily"/>
</dbReference>
<evidence type="ECO:0000256" key="3">
    <source>
        <dbReference type="ARBA" id="ARBA00023015"/>
    </source>
</evidence>
<dbReference type="InterPro" id="IPR003018">
    <property type="entry name" value="GAF"/>
</dbReference>
<dbReference type="PROSITE" id="PS50043">
    <property type="entry name" value="HTH_LUXR_2"/>
    <property type="match status" value="1"/>
</dbReference>
<feature type="domain" description="HTH luxR-type" evidence="7">
    <location>
        <begin position="583"/>
        <end position="648"/>
    </location>
</feature>
<dbReference type="SMART" id="SM00086">
    <property type="entry name" value="PAC"/>
    <property type="match status" value="2"/>
</dbReference>
<evidence type="ECO:0000256" key="5">
    <source>
        <dbReference type="ARBA" id="ARBA00023163"/>
    </source>
</evidence>
<dbReference type="CDD" id="cd06170">
    <property type="entry name" value="LuxR_C_like"/>
    <property type="match status" value="1"/>
</dbReference>
<dbReference type="SMART" id="SM00421">
    <property type="entry name" value="HTH_LUXR"/>
    <property type="match status" value="1"/>
</dbReference>
<dbReference type="Gene3D" id="3.30.450.40">
    <property type="match status" value="1"/>
</dbReference>
<dbReference type="GO" id="GO:0016301">
    <property type="term" value="F:kinase activity"/>
    <property type="evidence" value="ECO:0007669"/>
    <property type="project" value="UniProtKB-KW"/>
</dbReference>
<dbReference type="GO" id="GO:0006355">
    <property type="term" value="P:regulation of DNA-templated transcription"/>
    <property type="evidence" value="ECO:0007669"/>
    <property type="project" value="InterPro"/>
</dbReference>
<dbReference type="InterPro" id="IPR016032">
    <property type="entry name" value="Sig_transdc_resp-reg_C-effctor"/>
</dbReference>
<dbReference type="Pfam" id="PF08447">
    <property type="entry name" value="PAS_3"/>
    <property type="match status" value="1"/>
</dbReference>
<proteinExistence type="predicted"/>
<dbReference type="PROSITE" id="PS00622">
    <property type="entry name" value="HTH_LUXR_1"/>
    <property type="match status" value="1"/>
</dbReference>
<dbReference type="SMART" id="SM00065">
    <property type="entry name" value="GAF"/>
    <property type="match status" value="1"/>
</dbReference>
<dbReference type="PROSITE" id="PS50110">
    <property type="entry name" value="RESPONSE_REGULATORY"/>
    <property type="match status" value="1"/>
</dbReference>
<dbReference type="NCBIfam" id="TIGR00229">
    <property type="entry name" value="sensory_box"/>
    <property type="match status" value="1"/>
</dbReference>
<dbReference type="InterPro" id="IPR039420">
    <property type="entry name" value="WalR-like"/>
</dbReference>
<feature type="domain" description="PAS" evidence="9">
    <location>
        <begin position="330"/>
        <end position="403"/>
    </location>
</feature>
<dbReference type="PANTHER" id="PTHR43214:SF44">
    <property type="entry name" value="TWO-COMPONENT RESPONSE REGULATOR"/>
    <property type="match status" value="1"/>
</dbReference>
<feature type="modified residue" description="4-aspartylphosphate" evidence="6">
    <location>
        <position position="501"/>
    </location>
</feature>
<evidence type="ECO:0000256" key="6">
    <source>
        <dbReference type="PROSITE-ProRule" id="PRU00169"/>
    </source>
</evidence>
<dbReference type="Gene3D" id="3.40.50.2300">
    <property type="match status" value="1"/>
</dbReference>